<dbReference type="SUPFAM" id="SSF56935">
    <property type="entry name" value="Porins"/>
    <property type="match status" value="1"/>
</dbReference>
<feature type="domain" description="Type IX secretion system protein PorV" evidence="2">
    <location>
        <begin position="34"/>
        <end position="262"/>
    </location>
</feature>
<reference evidence="3 4" key="1">
    <citation type="submission" date="2018-06" db="EMBL/GenBank/DDBJ databases">
        <title>Genomic Encyclopedia of Archaeal and Bacterial Type Strains, Phase II (KMG-II): from individual species to whole genera.</title>
        <authorList>
            <person name="Goeker M."/>
        </authorList>
    </citation>
    <scope>NUCLEOTIDE SEQUENCE [LARGE SCALE GENOMIC DNA]</scope>
    <source>
        <strain evidence="3 4">DSM 23857</strain>
    </source>
</reference>
<keyword evidence="4" id="KW-1185">Reference proteome</keyword>
<dbReference type="EMBL" id="QLLL01000003">
    <property type="protein sequence ID" value="RAJ06549.1"/>
    <property type="molecule type" value="Genomic_DNA"/>
</dbReference>
<dbReference type="Proteomes" id="UP000249547">
    <property type="component" value="Unassembled WGS sequence"/>
</dbReference>
<dbReference type="OrthoDB" id="9758448at2"/>
<feature type="chain" id="PRO_5016399967" description="Type IX secretion system protein PorV domain-containing protein" evidence="1">
    <location>
        <begin position="23"/>
        <end position="347"/>
    </location>
</feature>
<organism evidence="3 4">
    <name type="scientific">Chitinophaga skermanii</name>
    <dbReference type="NCBI Taxonomy" id="331697"/>
    <lineage>
        <taxon>Bacteria</taxon>
        <taxon>Pseudomonadati</taxon>
        <taxon>Bacteroidota</taxon>
        <taxon>Chitinophagia</taxon>
        <taxon>Chitinophagales</taxon>
        <taxon>Chitinophagaceae</taxon>
        <taxon>Chitinophaga</taxon>
    </lineage>
</organism>
<accession>A0A327QPP3</accession>
<feature type="signal peptide" evidence="1">
    <location>
        <begin position="1"/>
        <end position="22"/>
    </location>
</feature>
<sequence length="347" mass="38109">MKKFSRLISALACMFIMSTANAQNNTDSVTWNGKASPTAVPFLRMNTDIRSAGIGESGVALPGDNVTHYANAARMAQIESKGAVAVAYTPWMSNLAKNIALYAASGHYKFNEREVFSASLRYFKQGKLLQTDEYGQSVGESNPYDLAVDVSYARKLSNRFSIGAAFRYINSHIANNSYAGYKNGNAVAADLGVYYQSKENAQGQSWHAGAALTNVGTKIKYGEDNSSYKLPSNFALGVAFQQKWEELHQVILTTEVNKPLVKSYVDGFGKNIVYNVGGEYAYRKMLALRAGYNYENTAVGGLRYVTTGLGVYYKILRFDLAYLIPTQDGANATISNTFKFGFSFLIQ</sequence>
<keyword evidence="1" id="KW-0732">Signal</keyword>
<dbReference type="Gene3D" id="2.40.160.60">
    <property type="entry name" value="Outer membrane protein transport protein (OMPP1/FadL/TodX)"/>
    <property type="match status" value="1"/>
</dbReference>
<protein>
    <recommendedName>
        <fullName evidence="2">Type IX secretion system protein PorV domain-containing protein</fullName>
    </recommendedName>
</protein>
<evidence type="ECO:0000259" key="2">
    <source>
        <dbReference type="Pfam" id="PF19572"/>
    </source>
</evidence>
<dbReference type="AlphaFoldDB" id="A0A327QPP3"/>
<comment type="caution">
    <text evidence="3">The sequence shown here is derived from an EMBL/GenBank/DDBJ whole genome shotgun (WGS) entry which is preliminary data.</text>
</comment>
<dbReference type="RefSeq" id="WP_148707244.1">
    <property type="nucleotide sequence ID" value="NZ_QLLL01000003.1"/>
</dbReference>
<name>A0A327QPP3_9BACT</name>
<dbReference type="Pfam" id="PF19572">
    <property type="entry name" value="PorV"/>
    <property type="match status" value="1"/>
</dbReference>
<dbReference type="InterPro" id="IPR045741">
    <property type="entry name" value="PorV"/>
</dbReference>
<gene>
    <name evidence="3" type="ORF">LX64_01676</name>
</gene>
<proteinExistence type="predicted"/>
<dbReference type="NCBIfam" id="NF033709">
    <property type="entry name" value="PorV_fam"/>
    <property type="match status" value="1"/>
</dbReference>
<evidence type="ECO:0000313" key="4">
    <source>
        <dbReference type="Proteomes" id="UP000249547"/>
    </source>
</evidence>
<evidence type="ECO:0000313" key="3">
    <source>
        <dbReference type="EMBL" id="RAJ06549.1"/>
    </source>
</evidence>
<evidence type="ECO:0000256" key="1">
    <source>
        <dbReference type="SAM" id="SignalP"/>
    </source>
</evidence>